<evidence type="ECO:0000313" key="1">
    <source>
        <dbReference type="EMBL" id="SMO96047.1"/>
    </source>
</evidence>
<sequence length="275" mass="28456">MHAPNRLAVHQSLVHPRDVLELTEALPGTGWHSVGLHVGGAQEVEPWWHGGAGERNLARLVALLLETRVTVLDVGRVHLGSALPRDDVHADHGRVLDLGARFGARYVTARLTASSPAERADVFGQLAEQARPYRVLPLLAPVPADRPDLVDDAVAVVAPSGGGVVLDVPVGSCTPAGVEAVVDALGEFLGYVRLSARQVAAAGDDAAGLLATLPPHVPVALGGDDSAGFVTGDVHARLGDLHGRVDALLEHRGPAPGGWQPDEAVGAPIVGAPRI</sequence>
<accession>A0A521FIL3</accession>
<dbReference type="InterPro" id="IPR036237">
    <property type="entry name" value="Xyl_isomerase-like_sf"/>
</dbReference>
<dbReference type="Proteomes" id="UP000317484">
    <property type="component" value="Unassembled WGS sequence"/>
</dbReference>
<organism evidence="1 2">
    <name type="scientific">Geodermatophilus aquaeductus</name>
    <dbReference type="NCBI Taxonomy" id="1564161"/>
    <lineage>
        <taxon>Bacteria</taxon>
        <taxon>Bacillati</taxon>
        <taxon>Actinomycetota</taxon>
        <taxon>Actinomycetes</taxon>
        <taxon>Geodermatophilales</taxon>
        <taxon>Geodermatophilaceae</taxon>
        <taxon>Geodermatophilus</taxon>
    </lineage>
</organism>
<evidence type="ECO:0000313" key="2">
    <source>
        <dbReference type="Proteomes" id="UP000317484"/>
    </source>
</evidence>
<protein>
    <submittedName>
        <fullName evidence="1">Uncharacterized protein</fullName>
    </submittedName>
</protein>
<dbReference type="EMBL" id="FXTJ01000009">
    <property type="protein sequence ID" value="SMO96047.1"/>
    <property type="molecule type" value="Genomic_DNA"/>
</dbReference>
<dbReference type="Gene3D" id="3.20.20.150">
    <property type="entry name" value="Divalent-metal-dependent TIM barrel enzymes"/>
    <property type="match status" value="1"/>
</dbReference>
<gene>
    <name evidence="1" type="ORF">SAMN06273567_109109</name>
</gene>
<reference evidence="1 2" key="1">
    <citation type="submission" date="2017-05" db="EMBL/GenBank/DDBJ databases">
        <authorList>
            <person name="Varghese N."/>
            <person name="Submissions S."/>
        </authorList>
    </citation>
    <scope>NUCLEOTIDE SEQUENCE [LARGE SCALE GENOMIC DNA]</scope>
    <source>
        <strain evidence="1 2">DSM 46834</strain>
    </source>
</reference>
<name>A0A521FIL3_9ACTN</name>
<keyword evidence="2" id="KW-1185">Reference proteome</keyword>
<dbReference type="SUPFAM" id="SSF51658">
    <property type="entry name" value="Xylose isomerase-like"/>
    <property type="match status" value="1"/>
</dbReference>
<proteinExistence type="predicted"/>
<dbReference type="AlphaFoldDB" id="A0A521FIL3"/>
<dbReference type="RefSeq" id="WP_142460185.1">
    <property type="nucleotide sequence ID" value="NZ_FXTJ01000009.1"/>
</dbReference>